<dbReference type="PIRSF" id="PIRSF000106">
    <property type="entry name" value="ME"/>
    <property type="match status" value="1"/>
</dbReference>
<comment type="catalytic activity">
    <reaction evidence="13">
        <text>(S)-malate + NAD(+) = pyruvate + CO2 + NADH</text>
        <dbReference type="Rhea" id="RHEA:12653"/>
        <dbReference type="ChEBI" id="CHEBI:15361"/>
        <dbReference type="ChEBI" id="CHEBI:15589"/>
        <dbReference type="ChEBI" id="CHEBI:16526"/>
        <dbReference type="ChEBI" id="CHEBI:57540"/>
        <dbReference type="ChEBI" id="CHEBI:57945"/>
        <dbReference type="EC" id="1.1.1.38"/>
    </reaction>
</comment>
<dbReference type="RefSeq" id="XP_020827981.1">
    <property type="nucleotide sequence ID" value="XM_020972322.1"/>
</dbReference>
<keyword evidence="9 18" id="KW-0560">Oxidoreductase</keyword>
<feature type="binding site" evidence="17">
    <location>
        <position position="256"/>
    </location>
    <ligand>
        <name>a divalent metal cation</name>
        <dbReference type="ChEBI" id="CHEBI:60240"/>
    </ligand>
</feature>
<dbReference type="SMART" id="SM00919">
    <property type="entry name" value="Malic_M"/>
    <property type="match status" value="1"/>
</dbReference>
<comment type="cofactor">
    <cofactor evidence="17">
        <name>Mg(2+)</name>
        <dbReference type="ChEBI" id="CHEBI:18420"/>
    </cofactor>
    <cofactor evidence="17">
        <name>Mn(2+)</name>
        <dbReference type="ChEBI" id="CHEBI:29035"/>
    </cofactor>
    <text evidence="17">Divalent metal cations. Prefers magnesium or manganese.</text>
</comment>
<dbReference type="NCBIfam" id="NF010052">
    <property type="entry name" value="PRK13529.1"/>
    <property type="match status" value="1"/>
</dbReference>
<comment type="function">
    <text evidence="14">NAD-dependent mitochondrial malic enzyme that catalyzes the oxidative decarboxylation of malate to pyruvate.</text>
</comment>
<evidence type="ECO:0000256" key="9">
    <source>
        <dbReference type="ARBA" id="ARBA00023002"/>
    </source>
</evidence>
<dbReference type="GO" id="GO:0006108">
    <property type="term" value="P:malate metabolic process"/>
    <property type="evidence" value="ECO:0007669"/>
    <property type="project" value="TreeGrafter"/>
</dbReference>
<evidence type="ECO:0000256" key="4">
    <source>
        <dbReference type="ARBA" id="ARBA00011881"/>
    </source>
</evidence>
<feature type="domain" description="Malic enzyme N-terminal" evidence="20">
    <location>
        <begin position="89"/>
        <end position="270"/>
    </location>
</feature>
<gene>
    <name evidence="22" type="primary">ME2</name>
</gene>
<organism evidence="21 22">
    <name type="scientific">Phascolarctos cinereus</name>
    <name type="common">Koala</name>
    <dbReference type="NCBI Taxonomy" id="38626"/>
    <lineage>
        <taxon>Eukaryota</taxon>
        <taxon>Metazoa</taxon>
        <taxon>Chordata</taxon>
        <taxon>Craniata</taxon>
        <taxon>Vertebrata</taxon>
        <taxon>Euteleostomi</taxon>
        <taxon>Mammalia</taxon>
        <taxon>Metatheria</taxon>
        <taxon>Diprotodontia</taxon>
        <taxon>Phascolarctidae</taxon>
        <taxon>Phascolarctos</taxon>
    </lineage>
</organism>
<dbReference type="Pfam" id="PF03949">
    <property type="entry name" value="Malic_M"/>
    <property type="match status" value="1"/>
</dbReference>
<comment type="subunit">
    <text evidence="4">Homotetramer.</text>
</comment>
<evidence type="ECO:0000256" key="10">
    <source>
        <dbReference type="ARBA" id="ARBA00023027"/>
    </source>
</evidence>
<dbReference type="Gene3D" id="3.40.50.10380">
    <property type="entry name" value="Malic enzyme, N-terminal domain"/>
    <property type="match status" value="1"/>
</dbReference>
<evidence type="ECO:0000256" key="16">
    <source>
        <dbReference type="PIRSR" id="PIRSR000106-2"/>
    </source>
</evidence>
<feature type="active site" description="Proton acceptor" evidence="15">
    <location>
        <position position="183"/>
    </location>
</feature>
<comment type="cofactor">
    <cofactor evidence="1">
        <name>Mn(2+)</name>
        <dbReference type="ChEBI" id="CHEBI:29035"/>
    </cofactor>
</comment>
<dbReference type="InterPro" id="IPR012302">
    <property type="entry name" value="Malic_NAD-bd"/>
</dbReference>
<keyword evidence="6 17" id="KW-0479">Metal-binding</keyword>
<dbReference type="Proteomes" id="UP000515140">
    <property type="component" value="Unplaced"/>
</dbReference>
<evidence type="ECO:0000259" key="20">
    <source>
        <dbReference type="SMART" id="SM01274"/>
    </source>
</evidence>
<comment type="similarity">
    <text evidence="3 18">Belongs to the malic enzymes family.</text>
</comment>
<dbReference type="FunFam" id="3.40.50.720:FF:000060">
    <property type="entry name" value="Malic enzyme"/>
    <property type="match status" value="1"/>
</dbReference>
<dbReference type="GO" id="GO:0051287">
    <property type="term" value="F:NAD binding"/>
    <property type="evidence" value="ECO:0007669"/>
    <property type="project" value="InterPro"/>
</dbReference>
<evidence type="ECO:0000256" key="12">
    <source>
        <dbReference type="ARBA" id="ARBA00050168"/>
    </source>
</evidence>
<dbReference type="GO" id="GO:0005759">
    <property type="term" value="C:mitochondrial matrix"/>
    <property type="evidence" value="ECO:0007669"/>
    <property type="project" value="UniProtKB-SubCell"/>
</dbReference>
<dbReference type="OMA" id="ANYDTAN"/>
<dbReference type="SUPFAM" id="SSF51735">
    <property type="entry name" value="NAD(P)-binding Rossmann-fold domains"/>
    <property type="match status" value="1"/>
</dbReference>
<dbReference type="AlphaFoldDB" id="A0A6P5JA46"/>
<dbReference type="PANTHER" id="PTHR23406">
    <property type="entry name" value="MALIC ENZYME-RELATED"/>
    <property type="match status" value="1"/>
</dbReference>
<evidence type="ECO:0000256" key="5">
    <source>
        <dbReference type="ARBA" id="ARBA00022533"/>
    </source>
</evidence>
<evidence type="ECO:0000256" key="7">
    <source>
        <dbReference type="ARBA" id="ARBA00022946"/>
    </source>
</evidence>
<feature type="binding site" evidence="16">
    <location>
        <position position="466"/>
    </location>
    <ligand>
        <name>(S)-malate</name>
        <dbReference type="ChEBI" id="CHEBI:15589"/>
    </ligand>
</feature>
<protein>
    <recommendedName>
        <fullName evidence="18">Malic enzyme</fullName>
    </recommendedName>
</protein>
<accession>A0A6P5JA46</accession>
<sequence>MFSRLRVVASPCTLACRNVHTREKGKPLMLNPRTNKGMAFTLRERQMLGLQGLLPPKIETQDIQALRFHRNIKKISDPLEKYIYIMGIQERNEKLFYRILQDDIERLMPIVYTPTVGLACSQYGHIFRRPKGLFISISDRGHVRSIVDNWPENDVKAVVVTDGERILGLGDLGVYGMGIPVGKLCLYTACAGIRPDKCLPVCIDVGTDNPSLLKDPFYMGLYQKRDRSQRYDDLIDEFMEAITDRYGQNTLIQFEDFGNHNAFRFLRKYREKYCTFNDDIQGTASVALSGLLSVQKVLGKPISEHAILFLGAGEAALGIANLIVMAMVENGISEEVARKNIWMFDKFGLLVKGRKAMIDSHQEPFAHLPPENIPNTFEDAVNILKPTAIIGVAGAGRLFTPNVIKAMASINERPVIFALSNPTAKAECTAEEAYTLTEGRCLFASGSPFEPVRLKDGKYFIPGQGNNAYIFPGVALAVILSGVRHISDQVFLEASKALTEQLTEKELAQGRLYPQLSNIQEVSINIAIKITEYLYAKKMAFRYPEPENKTEYIRSRIWRSDYDCLLPDVYEWPEFASQPPKISE</sequence>
<evidence type="ECO:0000256" key="1">
    <source>
        <dbReference type="ARBA" id="ARBA00001936"/>
    </source>
</evidence>
<evidence type="ECO:0000313" key="22">
    <source>
        <dbReference type="RefSeq" id="XP_020827981.1"/>
    </source>
</evidence>
<dbReference type="PROSITE" id="PS00331">
    <property type="entry name" value="MALIC_ENZYMES"/>
    <property type="match status" value="1"/>
</dbReference>
<dbReference type="GO" id="GO:0004471">
    <property type="term" value="F:malate dehydrogenase (decarboxylating) (NAD+) activity"/>
    <property type="evidence" value="ECO:0007669"/>
    <property type="project" value="UniProtKB-ARBA"/>
</dbReference>
<feature type="binding site" evidence="16">
    <location>
        <position position="165"/>
    </location>
    <ligand>
        <name>(S)-malate</name>
        <dbReference type="ChEBI" id="CHEBI:15589"/>
    </ligand>
</feature>
<evidence type="ECO:0000259" key="19">
    <source>
        <dbReference type="SMART" id="SM00919"/>
    </source>
</evidence>
<evidence type="ECO:0000256" key="11">
    <source>
        <dbReference type="ARBA" id="ARBA00023128"/>
    </source>
</evidence>
<evidence type="ECO:0000256" key="14">
    <source>
        <dbReference type="ARBA" id="ARBA00055709"/>
    </source>
</evidence>
<dbReference type="InParanoid" id="A0A6P5JA46"/>
<evidence type="ECO:0000256" key="8">
    <source>
        <dbReference type="ARBA" id="ARBA00022990"/>
    </source>
</evidence>
<keyword evidence="21" id="KW-1185">Reference proteome</keyword>
<evidence type="ECO:0000256" key="17">
    <source>
        <dbReference type="PIRSR" id="PIRSR000106-3"/>
    </source>
</evidence>
<feature type="binding site" evidence="16">
    <location>
        <position position="421"/>
    </location>
    <ligand>
        <name>(S)-malate</name>
        <dbReference type="ChEBI" id="CHEBI:15589"/>
    </ligand>
</feature>
<dbReference type="InterPro" id="IPR046346">
    <property type="entry name" value="Aminoacid_DH-like_N_sf"/>
</dbReference>
<reference evidence="22" key="1">
    <citation type="submission" date="2025-08" db="UniProtKB">
        <authorList>
            <consortium name="RefSeq"/>
        </authorList>
    </citation>
    <scope>IDENTIFICATION</scope>
    <source>
        <tissue evidence="22">Spleen</tissue>
    </source>
</reference>
<dbReference type="PANTHER" id="PTHR23406:SF27">
    <property type="entry name" value="NAD-DEPENDENT MALIC ENZYME, MITOCHONDRIAL"/>
    <property type="match status" value="1"/>
</dbReference>
<dbReference type="Pfam" id="PF00390">
    <property type="entry name" value="malic"/>
    <property type="match status" value="1"/>
</dbReference>
<feature type="domain" description="Malic enzyme NAD-binding" evidence="19">
    <location>
        <begin position="280"/>
        <end position="535"/>
    </location>
</feature>
<dbReference type="InterPro" id="IPR001891">
    <property type="entry name" value="Malic_OxRdtase"/>
</dbReference>
<dbReference type="Gene3D" id="3.40.50.720">
    <property type="entry name" value="NAD(P)-binding Rossmann-like Domain"/>
    <property type="match status" value="1"/>
</dbReference>
<feature type="active site" description="Proton donor" evidence="15">
    <location>
        <position position="112"/>
    </location>
</feature>
<dbReference type="FunCoup" id="A0A6P5JA46">
    <property type="interactions" value="1950"/>
</dbReference>
<comment type="subcellular location">
    <subcellularLocation>
        <location evidence="2">Mitochondrion matrix</location>
    </subcellularLocation>
</comment>
<dbReference type="InterPro" id="IPR036291">
    <property type="entry name" value="NAD(P)-bd_dom_sf"/>
</dbReference>
<dbReference type="GeneID" id="110198151"/>
<evidence type="ECO:0000256" key="15">
    <source>
        <dbReference type="PIRSR" id="PIRSR000106-1"/>
    </source>
</evidence>
<dbReference type="InterPro" id="IPR015884">
    <property type="entry name" value="Malic_enzyme_CS"/>
</dbReference>
<dbReference type="SUPFAM" id="SSF53223">
    <property type="entry name" value="Aminoacid dehydrogenase-like, N-terminal domain"/>
    <property type="match status" value="1"/>
</dbReference>
<comment type="catalytic activity">
    <reaction evidence="12">
        <text>oxaloacetate + H(+) = pyruvate + CO2</text>
        <dbReference type="Rhea" id="RHEA:15641"/>
        <dbReference type="ChEBI" id="CHEBI:15361"/>
        <dbReference type="ChEBI" id="CHEBI:15378"/>
        <dbReference type="ChEBI" id="CHEBI:16452"/>
        <dbReference type="ChEBI" id="CHEBI:16526"/>
        <dbReference type="EC" id="1.1.1.38"/>
    </reaction>
</comment>
<evidence type="ECO:0000256" key="6">
    <source>
        <dbReference type="ARBA" id="ARBA00022723"/>
    </source>
</evidence>
<evidence type="ECO:0000256" key="18">
    <source>
        <dbReference type="RuleBase" id="RU003426"/>
    </source>
</evidence>
<dbReference type="KEGG" id="pcw:110198151"/>
<keyword evidence="7" id="KW-0809">Transit peptide</keyword>
<dbReference type="CDD" id="cd05312">
    <property type="entry name" value="NAD_bind_1_malic_enz"/>
    <property type="match status" value="1"/>
</dbReference>
<dbReference type="PRINTS" id="PR00072">
    <property type="entry name" value="MALOXRDTASE"/>
</dbReference>
<keyword evidence="10" id="KW-0520">NAD</keyword>
<proteinExistence type="inferred from homology"/>
<keyword evidence="8" id="KW-0007">Acetylation</keyword>
<dbReference type="SMART" id="SM01274">
    <property type="entry name" value="malic"/>
    <property type="match status" value="1"/>
</dbReference>
<evidence type="ECO:0000256" key="3">
    <source>
        <dbReference type="ARBA" id="ARBA00008785"/>
    </source>
</evidence>
<dbReference type="CTD" id="4200"/>
<feature type="binding site" evidence="17">
    <location>
        <position position="279"/>
    </location>
    <ligand>
        <name>a divalent metal cation</name>
        <dbReference type="ChEBI" id="CHEBI:60240"/>
    </ligand>
</feature>
<dbReference type="GO" id="GO:0046872">
    <property type="term" value="F:metal ion binding"/>
    <property type="evidence" value="ECO:0007669"/>
    <property type="project" value="UniProtKB-KW"/>
</dbReference>
<evidence type="ECO:0000256" key="13">
    <source>
        <dbReference type="ARBA" id="ARBA00052591"/>
    </source>
</evidence>
<dbReference type="InterPro" id="IPR037062">
    <property type="entry name" value="Malic_N_dom_sf"/>
</dbReference>
<name>A0A6P5JA46_PHACI</name>
<dbReference type="FunFam" id="3.40.50.10380:FF:000006">
    <property type="entry name" value="Malic enzyme"/>
    <property type="match status" value="1"/>
</dbReference>
<feature type="binding site" evidence="17">
    <location>
        <position position="255"/>
    </location>
    <ligand>
        <name>a divalent metal cation</name>
        <dbReference type="ChEBI" id="CHEBI:60240"/>
    </ligand>
</feature>
<evidence type="ECO:0000256" key="2">
    <source>
        <dbReference type="ARBA" id="ARBA00004305"/>
    </source>
</evidence>
<keyword evidence="11" id="KW-0496">Mitochondrion</keyword>
<dbReference type="InterPro" id="IPR012301">
    <property type="entry name" value="Malic_N_dom"/>
</dbReference>
<evidence type="ECO:0000313" key="21">
    <source>
        <dbReference type="Proteomes" id="UP000515140"/>
    </source>
</evidence>
<dbReference type="GO" id="GO:0004473">
    <property type="term" value="F:malate dehydrogenase (decarboxylating) (NADP+) activity"/>
    <property type="evidence" value="ECO:0007669"/>
    <property type="project" value="TreeGrafter"/>
</dbReference>
<keyword evidence="5" id="KW-0021">Allosteric enzyme</keyword>